<evidence type="ECO:0000259" key="19">
    <source>
        <dbReference type="PROSITE" id="PS50894"/>
    </source>
</evidence>
<feature type="domain" description="PAC" evidence="18">
    <location>
        <begin position="841"/>
        <end position="893"/>
    </location>
</feature>
<evidence type="ECO:0000256" key="13">
    <source>
        <dbReference type="PROSITE-ProRule" id="PRU00110"/>
    </source>
</evidence>
<dbReference type="InterPro" id="IPR001610">
    <property type="entry name" value="PAC"/>
</dbReference>
<keyword evidence="4" id="KW-1003">Cell membrane</keyword>
<evidence type="ECO:0000313" key="20">
    <source>
        <dbReference type="EMBL" id="QBN17518.1"/>
    </source>
</evidence>
<dbReference type="GO" id="GO:0006355">
    <property type="term" value="P:regulation of DNA-templated transcription"/>
    <property type="evidence" value="ECO:0007669"/>
    <property type="project" value="InterPro"/>
</dbReference>
<evidence type="ECO:0000259" key="15">
    <source>
        <dbReference type="PROSITE" id="PS50109"/>
    </source>
</evidence>
<dbReference type="Gene3D" id="3.40.50.2300">
    <property type="match status" value="1"/>
</dbReference>
<dbReference type="GO" id="GO:0005886">
    <property type="term" value="C:plasma membrane"/>
    <property type="evidence" value="ECO:0007669"/>
    <property type="project" value="UniProtKB-SubCell"/>
</dbReference>
<dbReference type="InterPro" id="IPR000700">
    <property type="entry name" value="PAS-assoc_C"/>
</dbReference>
<reference evidence="21" key="1">
    <citation type="submission" date="2019-03" db="EMBL/GenBank/DDBJ databases">
        <title>Flavobacterium sp.</title>
        <authorList>
            <person name="Kim H."/>
        </authorList>
    </citation>
    <scope>NUCLEOTIDE SEQUENCE [LARGE SCALE GENOMIC DNA]</scope>
    <source>
        <strain evidence="21">GS13</strain>
    </source>
</reference>
<organism evidence="20 21">
    <name type="scientific">Flavobacterium nackdongense</name>
    <dbReference type="NCBI Taxonomy" id="2547394"/>
    <lineage>
        <taxon>Bacteria</taxon>
        <taxon>Pseudomonadati</taxon>
        <taxon>Bacteroidota</taxon>
        <taxon>Flavobacteriia</taxon>
        <taxon>Flavobacteriales</taxon>
        <taxon>Flavobacteriaceae</taxon>
        <taxon>Flavobacterium</taxon>
    </lineage>
</organism>
<keyword evidence="7" id="KW-0808">Transferase</keyword>
<dbReference type="InterPro" id="IPR036890">
    <property type="entry name" value="HATPase_C_sf"/>
</dbReference>
<dbReference type="Pfam" id="PF00072">
    <property type="entry name" value="Response_reg"/>
    <property type="match status" value="1"/>
</dbReference>
<keyword evidence="12" id="KW-0472">Membrane</keyword>
<dbReference type="PROSITE" id="PS50113">
    <property type="entry name" value="PAC"/>
    <property type="match status" value="3"/>
</dbReference>
<dbReference type="SUPFAM" id="SSF52172">
    <property type="entry name" value="CheY-like"/>
    <property type="match status" value="1"/>
</dbReference>
<dbReference type="CDD" id="cd16922">
    <property type="entry name" value="HATPase_EvgS-ArcB-TorS-like"/>
    <property type="match status" value="1"/>
</dbReference>
<dbReference type="SUPFAM" id="SSF55785">
    <property type="entry name" value="PYP-like sensor domain (PAS domain)"/>
    <property type="match status" value="6"/>
</dbReference>
<keyword evidence="21" id="KW-1185">Reference proteome</keyword>
<dbReference type="InterPro" id="IPR013767">
    <property type="entry name" value="PAS_fold"/>
</dbReference>
<feature type="domain" description="PAC" evidence="18">
    <location>
        <begin position="330"/>
        <end position="380"/>
    </location>
</feature>
<dbReference type="InterPro" id="IPR003594">
    <property type="entry name" value="HATPase_dom"/>
</dbReference>
<dbReference type="PROSITE" id="PS50110">
    <property type="entry name" value="RESPONSE_REGULATORY"/>
    <property type="match status" value="1"/>
</dbReference>
<feature type="domain" description="PAS" evidence="17">
    <location>
        <begin position="252"/>
        <end position="322"/>
    </location>
</feature>
<dbReference type="FunFam" id="3.30.565.10:FF:000010">
    <property type="entry name" value="Sensor histidine kinase RcsC"/>
    <property type="match status" value="1"/>
</dbReference>
<dbReference type="InterPro" id="IPR036641">
    <property type="entry name" value="HPT_dom_sf"/>
</dbReference>
<feature type="domain" description="PAS" evidence="17">
    <location>
        <begin position="768"/>
        <end position="814"/>
    </location>
</feature>
<dbReference type="PRINTS" id="PR00344">
    <property type="entry name" value="BCTRLSENSOR"/>
</dbReference>
<dbReference type="KEGG" id="fnk:E1750_01465"/>
<evidence type="ECO:0000256" key="3">
    <source>
        <dbReference type="ARBA" id="ARBA00012438"/>
    </source>
</evidence>
<dbReference type="SMART" id="SM00091">
    <property type="entry name" value="PAS"/>
    <property type="match status" value="6"/>
</dbReference>
<evidence type="ECO:0000256" key="5">
    <source>
        <dbReference type="ARBA" id="ARBA00022519"/>
    </source>
</evidence>
<dbReference type="InterPro" id="IPR003661">
    <property type="entry name" value="HisK_dim/P_dom"/>
</dbReference>
<keyword evidence="9" id="KW-0418">Kinase</keyword>
<dbReference type="NCBIfam" id="TIGR00229">
    <property type="entry name" value="sensory_box"/>
    <property type="match status" value="4"/>
</dbReference>
<comment type="subcellular location">
    <subcellularLocation>
        <location evidence="2">Cell inner membrane</location>
        <topology evidence="2">Multi-pass membrane protein</topology>
    </subcellularLocation>
</comment>
<sequence length="1399" mass="160820">MDFHKLLQKQLKKYLTADCLENPSFQAFIQSVNDSYLAFERDKGIMDHTFKESEKEYHEINNQLIKEIELKQLAANNLYNSINKEDLDYDIKYDHNDDLLFVSEYLRAQINKRKQTEEHLHQNNELLKTLLSNFQSGIMAEDENRKMIFANQMYCDMRNIKLPPEELVGIDCSDLIHESKLIFKSPQHFIDKTNKTLKDRKLILGELLETADHHFVERDYIPIFIDNEYKGHLWKYTDVTTKIQTLELLKQSEEHNRLIMNSSLNSIVTIDISKKITFWNRQAEAIFGWKKEEVIGKKMVDLLIPSQYRAMWNTIIDQYQKDKGDFYLNKQLELILINKAGNEFYGEASIIPIKQNGEIFFCAFIQDISKRKQAEKNLLQTVELLKTLLANLQSGVLVEDEHRKILFTNQLFCDVFSIPVPPEKMIGIDCTNSAEQSKELFKDAASFSPRINQILNQKKAVTDELLETIDNRFLARDYVPIFINEEYRGHLWKYTDVTQRIQNQKLLEQSEERTQIIMNSALNAIITVDFKGEITFWNDQAEIVFGWKEEEVLGKIFTEFMIPERNKELWNNSIYQYLSEGDNEFLNKQVELFGVKKSGDEFLAEITITPVTQNDETFFCAFLQDISKRKEAENQLFQSENRSKLIMNASLNAIITIDINGIITFWNRQAEIIFGYKTEEVLGKDLSETIIPHQHIEAHRKGMKHYLETGDGPVLNKPLNLTALNRNSVEFPIEMSIIPINESDQVFFCAFIQDVSEKMEAENIRKIQEEKYQNVIAHMNLGLLEVDNNEVIKYVNQSFATISGYEINELIGKNPSELFVFGDNFDTIKNKKELRKQGTSDIYQLPIKNKRGELKWWAISGAPNYDNKGNVIGSIGIHLDITEQKQLEIDLEKEKTKALESSKAKEIFLANMSHEIRTPLNAIIGFLRELEKQELSEIQKKYINNSSIASKHLLAIINNILDISKIEAGEMSLESENFIFEKSITNVATVMHPMLLQKGLDLSISISKKIEKVLIGDALRLQQILFNLVGNSIKFTSKGSIAIHCDLVEDKTLSQKIKISISDTGIGMESSFIDNVFNKFSQEDKAITRKYGGTGLGLSITKELVNLMGGKIEIESEKNSGTTIRIYLKYPKGDILNVEERDSDKPQTRLDNISILLVEDNYLNRMVAQNSLQYFNCNVTEAENGLEAIAILKEREFDIILMDIQMPEMGGIEATEIIRKELKRTTPIVALTANAFKTEIDKCKMAGMDDYVTKPFDEDILIETIAKHTINKKAAIPKAVIPEVFSTDKLYNLTSLHTMSRGNKEFIAKMISIFIEQTTSAVDKATIAMSQDDFHEVSRLIHKIKPSVESLGILSISSEMKLLEKIAKEAKNKKQIAALFSRTKEVLEKAVLQLKDEKF</sequence>
<feature type="modified residue" description="4-aspartylphosphate" evidence="14">
    <location>
        <position position="1203"/>
    </location>
</feature>
<gene>
    <name evidence="20" type="ORF">E1750_01465</name>
</gene>
<dbReference type="Gene3D" id="1.20.120.160">
    <property type="entry name" value="HPT domain"/>
    <property type="match status" value="1"/>
</dbReference>
<dbReference type="EC" id="2.7.13.3" evidence="3"/>
<dbReference type="PROSITE" id="PS50109">
    <property type="entry name" value="HIS_KIN"/>
    <property type="match status" value="1"/>
</dbReference>
<name>A0A4P6Y7F4_9FLAO</name>
<dbReference type="SMART" id="SM00086">
    <property type="entry name" value="PAC"/>
    <property type="match status" value="4"/>
</dbReference>
<evidence type="ECO:0000259" key="16">
    <source>
        <dbReference type="PROSITE" id="PS50110"/>
    </source>
</evidence>
<evidence type="ECO:0000256" key="9">
    <source>
        <dbReference type="ARBA" id="ARBA00022777"/>
    </source>
</evidence>
<dbReference type="Pfam" id="PF00512">
    <property type="entry name" value="HisKA"/>
    <property type="match status" value="1"/>
</dbReference>
<dbReference type="Gene3D" id="3.30.565.10">
    <property type="entry name" value="Histidine kinase-like ATPase, C-terminal domain"/>
    <property type="match status" value="1"/>
</dbReference>
<feature type="modified residue" description="Phosphohistidine" evidence="13">
    <location>
        <position position="1342"/>
    </location>
</feature>
<evidence type="ECO:0000259" key="17">
    <source>
        <dbReference type="PROSITE" id="PS50112"/>
    </source>
</evidence>
<dbReference type="EMBL" id="CP037933">
    <property type="protein sequence ID" value="QBN17518.1"/>
    <property type="molecule type" value="Genomic_DNA"/>
</dbReference>
<feature type="domain" description="Histidine kinase" evidence="15">
    <location>
        <begin position="911"/>
        <end position="1132"/>
    </location>
</feature>
<dbReference type="InterPro" id="IPR000014">
    <property type="entry name" value="PAS"/>
</dbReference>
<dbReference type="Gene3D" id="3.30.450.20">
    <property type="entry name" value="PAS domain"/>
    <property type="match status" value="6"/>
</dbReference>
<evidence type="ECO:0000256" key="6">
    <source>
        <dbReference type="ARBA" id="ARBA00022553"/>
    </source>
</evidence>
<evidence type="ECO:0000256" key="10">
    <source>
        <dbReference type="ARBA" id="ARBA00022840"/>
    </source>
</evidence>
<dbReference type="InterPro" id="IPR036097">
    <property type="entry name" value="HisK_dim/P_sf"/>
</dbReference>
<feature type="domain" description="HPt" evidence="19">
    <location>
        <begin position="1303"/>
        <end position="1397"/>
    </location>
</feature>
<evidence type="ECO:0000259" key="18">
    <source>
        <dbReference type="PROSITE" id="PS50113"/>
    </source>
</evidence>
<dbReference type="SMART" id="SM00388">
    <property type="entry name" value="HisKA"/>
    <property type="match status" value="1"/>
</dbReference>
<dbReference type="OrthoDB" id="9811889at2"/>
<dbReference type="SUPFAM" id="SSF47226">
    <property type="entry name" value="Histidine-containing phosphotransfer domain, HPT domain"/>
    <property type="match status" value="1"/>
</dbReference>
<keyword evidence="8" id="KW-0812">Transmembrane</keyword>
<dbReference type="CDD" id="cd17546">
    <property type="entry name" value="REC_hyHK_CKI1_RcsC-like"/>
    <property type="match status" value="1"/>
</dbReference>
<dbReference type="InterPro" id="IPR011006">
    <property type="entry name" value="CheY-like_superfamily"/>
</dbReference>
<feature type="domain" description="PAS" evidence="17">
    <location>
        <begin position="510"/>
        <end position="581"/>
    </location>
</feature>
<dbReference type="RefSeq" id="WP_133275049.1">
    <property type="nucleotide sequence ID" value="NZ_CP037933.1"/>
</dbReference>
<evidence type="ECO:0000256" key="14">
    <source>
        <dbReference type="PROSITE-ProRule" id="PRU00169"/>
    </source>
</evidence>
<keyword evidence="10" id="KW-0067">ATP-binding</keyword>
<dbReference type="InterPro" id="IPR005467">
    <property type="entry name" value="His_kinase_dom"/>
</dbReference>
<dbReference type="CDD" id="cd00130">
    <property type="entry name" value="PAS"/>
    <property type="match status" value="4"/>
</dbReference>
<protein>
    <recommendedName>
        <fullName evidence="3">histidine kinase</fullName>
        <ecNumber evidence="3">2.7.13.3</ecNumber>
    </recommendedName>
</protein>
<evidence type="ECO:0000256" key="12">
    <source>
        <dbReference type="ARBA" id="ARBA00023136"/>
    </source>
</evidence>
<dbReference type="Pfam" id="PF13426">
    <property type="entry name" value="PAS_9"/>
    <property type="match status" value="3"/>
</dbReference>
<keyword evidence="5" id="KW-0997">Cell inner membrane</keyword>
<dbReference type="Gene3D" id="1.10.287.130">
    <property type="match status" value="1"/>
</dbReference>
<feature type="domain" description="PAC" evidence="18">
    <location>
        <begin position="588"/>
        <end position="638"/>
    </location>
</feature>
<evidence type="ECO:0000256" key="11">
    <source>
        <dbReference type="ARBA" id="ARBA00022989"/>
    </source>
</evidence>
<dbReference type="PANTHER" id="PTHR43047">
    <property type="entry name" value="TWO-COMPONENT HISTIDINE PROTEIN KINASE"/>
    <property type="match status" value="1"/>
</dbReference>
<dbReference type="Pfam" id="PF00989">
    <property type="entry name" value="PAS"/>
    <property type="match status" value="3"/>
</dbReference>
<dbReference type="InterPro" id="IPR001789">
    <property type="entry name" value="Sig_transdc_resp-reg_receiver"/>
</dbReference>
<evidence type="ECO:0000256" key="1">
    <source>
        <dbReference type="ARBA" id="ARBA00000085"/>
    </source>
</evidence>
<keyword evidence="6 14" id="KW-0597">Phosphoprotein</keyword>
<dbReference type="SMART" id="SM00387">
    <property type="entry name" value="HATPase_c"/>
    <property type="match status" value="1"/>
</dbReference>
<evidence type="ECO:0000256" key="4">
    <source>
        <dbReference type="ARBA" id="ARBA00022475"/>
    </source>
</evidence>
<dbReference type="SMART" id="SM00448">
    <property type="entry name" value="REC"/>
    <property type="match status" value="1"/>
</dbReference>
<accession>A0A4P6Y7F4</accession>
<dbReference type="SUPFAM" id="SSF55874">
    <property type="entry name" value="ATPase domain of HSP90 chaperone/DNA topoisomerase II/histidine kinase"/>
    <property type="match status" value="1"/>
</dbReference>
<dbReference type="InterPro" id="IPR004358">
    <property type="entry name" value="Sig_transdc_His_kin-like_C"/>
</dbReference>
<dbReference type="PROSITE" id="PS50112">
    <property type="entry name" value="PAS"/>
    <property type="match status" value="4"/>
</dbReference>
<feature type="domain" description="Response regulatory" evidence="16">
    <location>
        <begin position="1154"/>
        <end position="1269"/>
    </location>
</feature>
<dbReference type="SUPFAM" id="SSF47384">
    <property type="entry name" value="Homodimeric domain of signal transducing histidine kinase"/>
    <property type="match status" value="1"/>
</dbReference>
<dbReference type="CDD" id="cd00082">
    <property type="entry name" value="HisKA"/>
    <property type="match status" value="1"/>
</dbReference>
<evidence type="ECO:0000256" key="8">
    <source>
        <dbReference type="ARBA" id="ARBA00022692"/>
    </source>
</evidence>
<keyword evidence="11" id="KW-1133">Transmembrane helix</keyword>
<dbReference type="InterPro" id="IPR008207">
    <property type="entry name" value="Sig_transdc_His_kin_Hpt_dom"/>
</dbReference>
<dbReference type="SMART" id="SM00073">
    <property type="entry name" value="HPT"/>
    <property type="match status" value="1"/>
</dbReference>
<feature type="domain" description="PAS" evidence="17">
    <location>
        <begin position="639"/>
        <end position="710"/>
    </location>
</feature>
<dbReference type="PROSITE" id="PS50894">
    <property type="entry name" value="HPT"/>
    <property type="match status" value="1"/>
</dbReference>
<dbReference type="InterPro" id="IPR035965">
    <property type="entry name" value="PAS-like_dom_sf"/>
</dbReference>
<proteinExistence type="predicted"/>
<comment type="catalytic activity">
    <reaction evidence="1">
        <text>ATP + protein L-histidine = ADP + protein N-phospho-L-histidine.</text>
        <dbReference type="EC" id="2.7.13.3"/>
    </reaction>
</comment>
<dbReference type="GO" id="GO:0000155">
    <property type="term" value="F:phosphorelay sensor kinase activity"/>
    <property type="evidence" value="ECO:0007669"/>
    <property type="project" value="InterPro"/>
</dbReference>
<evidence type="ECO:0000256" key="7">
    <source>
        <dbReference type="ARBA" id="ARBA00022679"/>
    </source>
</evidence>
<dbReference type="Proteomes" id="UP000291124">
    <property type="component" value="Chromosome"/>
</dbReference>
<dbReference type="Pfam" id="PF02518">
    <property type="entry name" value="HATPase_c"/>
    <property type="match status" value="1"/>
</dbReference>
<keyword evidence="10" id="KW-0547">Nucleotide-binding</keyword>
<evidence type="ECO:0000313" key="21">
    <source>
        <dbReference type="Proteomes" id="UP000291124"/>
    </source>
</evidence>
<evidence type="ECO:0000256" key="2">
    <source>
        <dbReference type="ARBA" id="ARBA00004429"/>
    </source>
</evidence>